<dbReference type="EMBL" id="MU157876">
    <property type="protein sequence ID" value="KAF9526034.1"/>
    <property type="molecule type" value="Genomic_DNA"/>
</dbReference>
<dbReference type="AlphaFoldDB" id="A0A9P6EBL4"/>
<dbReference type="Proteomes" id="UP000807306">
    <property type="component" value="Unassembled WGS sequence"/>
</dbReference>
<protein>
    <submittedName>
        <fullName evidence="1">Uncharacterized protein</fullName>
    </submittedName>
</protein>
<accession>A0A9P6EBL4</accession>
<reference evidence="1" key="1">
    <citation type="submission" date="2020-11" db="EMBL/GenBank/DDBJ databases">
        <authorList>
            <consortium name="DOE Joint Genome Institute"/>
            <person name="Ahrendt S."/>
            <person name="Riley R."/>
            <person name="Andreopoulos W."/>
            <person name="Labutti K."/>
            <person name="Pangilinan J."/>
            <person name="Ruiz-Duenas F.J."/>
            <person name="Barrasa J.M."/>
            <person name="Sanchez-Garcia M."/>
            <person name="Camarero S."/>
            <person name="Miyauchi S."/>
            <person name="Serrano A."/>
            <person name="Linde D."/>
            <person name="Babiker R."/>
            <person name="Drula E."/>
            <person name="Ayuso-Fernandez I."/>
            <person name="Pacheco R."/>
            <person name="Padilla G."/>
            <person name="Ferreira P."/>
            <person name="Barriuso J."/>
            <person name="Kellner H."/>
            <person name="Castanera R."/>
            <person name="Alfaro M."/>
            <person name="Ramirez L."/>
            <person name="Pisabarro A.G."/>
            <person name="Kuo A."/>
            <person name="Tritt A."/>
            <person name="Lipzen A."/>
            <person name="He G."/>
            <person name="Yan M."/>
            <person name="Ng V."/>
            <person name="Cullen D."/>
            <person name="Martin F."/>
            <person name="Rosso M.-N."/>
            <person name="Henrissat B."/>
            <person name="Hibbett D."/>
            <person name="Martinez A.T."/>
            <person name="Grigoriev I.V."/>
        </authorList>
    </citation>
    <scope>NUCLEOTIDE SEQUENCE</scope>
    <source>
        <strain evidence="1">CBS 506.95</strain>
    </source>
</reference>
<organism evidence="1 2">
    <name type="scientific">Crepidotus variabilis</name>
    <dbReference type="NCBI Taxonomy" id="179855"/>
    <lineage>
        <taxon>Eukaryota</taxon>
        <taxon>Fungi</taxon>
        <taxon>Dikarya</taxon>
        <taxon>Basidiomycota</taxon>
        <taxon>Agaricomycotina</taxon>
        <taxon>Agaricomycetes</taxon>
        <taxon>Agaricomycetidae</taxon>
        <taxon>Agaricales</taxon>
        <taxon>Agaricineae</taxon>
        <taxon>Crepidotaceae</taxon>
        <taxon>Crepidotus</taxon>
    </lineage>
</organism>
<comment type="caution">
    <text evidence="1">The sequence shown here is derived from an EMBL/GenBank/DDBJ whole genome shotgun (WGS) entry which is preliminary data.</text>
</comment>
<sequence>MDETKDPLKLDKPEQFWFLSDAFTSNITSSPAPQIRRTRLPVVRVDIIERKRNFQSERAEKWASGAKQQGLFSQGTYTQPSGKAIASNPAEVYLRVEVYDTVTGETFFFRIERQQVGCLGNLRYLVRPVSISDVSVEGLFDPIRWRYQTL</sequence>
<keyword evidence="2" id="KW-1185">Reference proteome</keyword>
<gene>
    <name evidence="1" type="ORF">CPB83DRAFT_858552</name>
</gene>
<name>A0A9P6EBL4_9AGAR</name>
<proteinExistence type="predicted"/>
<evidence type="ECO:0000313" key="1">
    <source>
        <dbReference type="EMBL" id="KAF9526034.1"/>
    </source>
</evidence>
<evidence type="ECO:0000313" key="2">
    <source>
        <dbReference type="Proteomes" id="UP000807306"/>
    </source>
</evidence>